<dbReference type="Proteomes" id="UP000293154">
    <property type="component" value="Chromosome"/>
</dbReference>
<proteinExistence type="predicted"/>
<organism evidence="3 4">
    <name type="scientific">Limnobaculum zhutongyuii</name>
    <dbReference type="NCBI Taxonomy" id="2498113"/>
    <lineage>
        <taxon>Bacteria</taxon>
        <taxon>Pseudomonadati</taxon>
        <taxon>Pseudomonadota</taxon>
        <taxon>Gammaproteobacteria</taxon>
        <taxon>Enterobacterales</taxon>
        <taxon>Budviciaceae</taxon>
        <taxon>Limnobaculum</taxon>
    </lineage>
</organism>
<dbReference type="CDD" id="cd02440">
    <property type="entry name" value="AdoMet_MTases"/>
    <property type="match status" value="1"/>
</dbReference>
<accession>A0A411WK66</accession>
<dbReference type="GO" id="GO:0032259">
    <property type="term" value="P:methylation"/>
    <property type="evidence" value="ECO:0007669"/>
    <property type="project" value="UniProtKB-KW"/>
</dbReference>
<dbReference type="GO" id="GO:0008168">
    <property type="term" value="F:methyltransferase activity"/>
    <property type="evidence" value="ECO:0007669"/>
    <property type="project" value="UniProtKB-KW"/>
</dbReference>
<dbReference type="PANTHER" id="PTHR43861">
    <property type="entry name" value="TRANS-ACONITATE 2-METHYLTRANSFERASE-RELATED"/>
    <property type="match status" value="1"/>
</dbReference>
<keyword evidence="4" id="KW-1185">Reference proteome</keyword>
<dbReference type="InterPro" id="IPR029063">
    <property type="entry name" value="SAM-dependent_MTases_sf"/>
</dbReference>
<dbReference type="OrthoDB" id="9795085at2"/>
<sequence>MNLLDITCRSVPALPWGSGDKIPWNDPAFSQRMLENHLSQQHDWASRRLVVIQQQVEWISQQLPDKRAKILDLGCGPGLYTGMLAKLGYHCVGVDFSPASIAYATEQAKKQQMNIEYVLADIRDYQSEQKFDLVMLTFGEFNVFTPSDAEQILTNASSLLSHDGILVIEVHTYDEVRRQGESLSSWQSHETGLFSTNPHLLLQENYWDKQQATATTRYLIIDAQLADVMEYGATMQAYTESQYLSMFEHCGLKATSQLMPEQWPVGEMFTDKLVVYVGRK</sequence>
<dbReference type="KEGG" id="prag:EKN56_09115"/>
<dbReference type="Pfam" id="PF13649">
    <property type="entry name" value="Methyltransf_25"/>
    <property type="match status" value="1"/>
</dbReference>
<evidence type="ECO:0000313" key="3">
    <source>
        <dbReference type="EMBL" id="QBH96550.1"/>
    </source>
</evidence>
<dbReference type="SUPFAM" id="SSF53335">
    <property type="entry name" value="S-adenosyl-L-methionine-dependent methyltransferases"/>
    <property type="match status" value="1"/>
</dbReference>
<evidence type="ECO:0000256" key="1">
    <source>
        <dbReference type="ARBA" id="ARBA00022679"/>
    </source>
</evidence>
<dbReference type="RefSeq" id="WP_130591488.1">
    <property type="nucleotide sequence ID" value="NZ_CP034752.1"/>
</dbReference>
<feature type="domain" description="Methyltransferase" evidence="2">
    <location>
        <begin position="70"/>
        <end position="164"/>
    </location>
</feature>
<dbReference type="Gene3D" id="2.20.25.110">
    <property type="entry name" value="S-adenosyl-L-methionine-dependent methyltransferases"/>
    <property type="match status" value="1"/>
</dbReference>
<dbReference type="EMBL" id="CP034752">
    <property type="protein sequence ID" value="QBH96550.1"/>
    <property type="molecule type" value="Genomic_DNA"/>
</dbReference>
<keyword evidence="3" id="KW-0489">Methyltransferase</keyword>
<evidence type="ECO:0000259" key="2">
    <source>
        <dbReference type="Pfam" id="PF13649"/>
    </source>
</evidence>
<keyword evidence="1 3" id="KW-0808">Transferase</keyword>
<protein>
    <submittedName>
        <fullName evidence="3">Class I SAM-dependent methyltransferase</fullName>
    </submittedName>
</protein>
<name>A0A411WK66_9GAMM</name>
<dbReference type="AlphaFoldDB" id="A0A411WK66"/>
<evidence type="ECO:0000313" key="4">
    <source>
        <dbReference type="Proteomes" id="UP000293154"/>
    </source>
</evidence>
<dbReference type="Gene3D" id="3.40.50.150">
    <property type="entry name" value="Vaccinia Virus protein VP39"/>
    <property type="match status" value="1"/>
</dbReference>
<gene>
    <name evidence="3" type="ORF">EKN56_09115</name>
</gene>
<reference evidence="3 4" key="1">
    <citation type="submission" date="2019-03" db="EMBL/GenBank/DDBJ databases">
        <title>Pragia sp. nov. isolated from the gut tract of Carduelis flavirostris.</title>
        <authorList>
            <person name="Ge Y."/>
        </authorList>
    </citation>
    <scope>NUCLEOTIDE SEQUENCE [LARGE SCALE GENOMIC DNA]</scope>
    <source>
        <strain evidence="3 4">CF-458</strain>
    </source>
</reference>
<dbReference type="InterPro" id="IPR041698">
    <property type="entry name" value="Methyltransf_25"/>
</dbReference>